<keyword evidence="5" id="KW-0249">Electron transport</keyword>
<dbReference type="CDD" id="cd09631">
    <property type="entry name" value="DOMON_DOH"/>
    <property type="match status" value="1"/>
</dbReference>
<dbReference type="GO" id="GO:0016020">
    <property type="term" value="C:membrane"/>
    <property type="evidence" value="ECO:0007669"/>
    <property type="project" value="UniProtKB-SubCell"/>
</dbReference>
<dbReference type="Pfam" id="PF03351">
    <property type="entry name" value="DOMON"/>
    <property type="match status" value="1"/>
</dbReference>
<dbReference type="InterPro" id="IPR006593">
    <property type="entry name" value="Cyt_b561/ferric_Rdtase_TM"/>
</dbReference>
<dbReference type="Proteomes" id="UP000283530">
    <property type="component" value="Unassembled WGS sequence"/>
</dbReference>
<reference evidence="12 13" key="1">
    <citation type="journal article" date="2019" name="Nat. Plants">
        <title>Stout camphor tree genome fills gaps in understanding of flowering plant genome evolution.</title>
        <authorList>
            <person name="Chaw S.M."/>
            <person name="Liu Y.C."/>
            <person name="Wu Y.W."/>
            <person name="Wang H.Y."/>
            <person name="Lin C.I."/>
            <person name="Wu C.S."/>
            <person name="Ke H.M."/>
            <person name="Chang L.Y."/>
            <person name="Hsu C.Y."/>
            <person name="Yang H.T."/>
            <person name="Sudianto E."/>
            <person name="Hsu M.H."/>
            <person name="Wu K.P."/>
            <person name="Wang L.N."/>
            <person name="Leebens-Mack J.H."/>
            <person name="Tsai I.J."/>
        </authorList>
    </citation>
    <scope>NUCLEOTIDE SEQUENCE [LARGE SCALE GENOMIC DNA]</scope>
    <source>
        <strain evidence="13">cv. Chaw 1501</strain>
        <tissue evidence="12">Young leaves</tissue>
    </source>
</reference>
<keyword evidence="7 8" id="KW-0472">Membrane</keyword>
<name>A0A443PR97_9MAGN</name>
<feature type="transmembrane region" description="Helical" evidence="8">
    <location>
        <begin position="309"/>
        <end position="332"/>
    </location>
</feature>
<dbReference type="AlphaFoldDB" id="A0A443PR97"/>
<comment type="subcellular location">
    <subcellularLocation>
        <location evidence="1">Membrane</location>
    </subcellularLocation>
</comment>
<dbReference type="CDD" id="cd08760">
    <property type="entry name" value="Cyt_b561_FRRS1_like"/>
    <property type="match status" value="1"/>
</dbReference>
<dbReference type="PANTHER" id="PTHR23130:SF115">
    <property type="entry name" value="OS01G0680900 PROTEIN"/>
    <property type="match status" value="1"/>
</dbReference>
<dbReference type="PROSITE" id="PS50939">
    <property type="entry name" value="CYTOCHROME_B561"/>
    <property type="match status" value="1"/>
</dbReference>
<evidence type="ECO:0000313" key="12">
    <source>
        <dbReference type="EMBL" id="RWR93286.1"/>
    </source>
</evidence>
<evidence type="ECO:0000256" key="3">
    <source>
        <dbReference type="ARBA" id="ARBA00022692"/>
    </source>
</evidence>
<evidence type="ECO:0000256" key="7">
    <source>
        <dbReference type="ARBA" id="ARBA00023136"/>
    </source>
</evidence>
<comment type="caution">
    <text evidence="12">The sequence shown here is derived from an EMBL/GenBank/DDBJ whole genome shotgun (WGS) entry which is preliminary data.</text>
</comment>
<protein>
    <submittedName>
        <fullName evidence="12">Cytochrome b561 and DOMON domain-containing protein</fullName>
    </submittedName>
</protein>
<dbReference type="PROSITE" id="PS50836">
    <property type="entry name" value="DOMON"/>
    <property type="match status" value="1"/>
</dbReference>
<dbReference type="SMART" id="SM00664">
    <property type="entry name" value="DoH"/>
    <property type="match status" value="1"/>
</dbReference>
<feature type="chain" id="PRO_5019000780" evidence="9">
    <location>
        <begin position="31"/>
        <end position="393"/>
    </location>
</feature>
<keyword evidence="4 9" id="KW-0732">Signal</keyword>
<feature type="transmembrane region" description="Helical" evidence="8">
    <location>
        <begin position="344"/>
        <end position="365"/>
    </location>
</feature>
<accession>A0A443PR97</accession>
<keyword evidence="3 8" id="KW-0812">Transmembrane</keyword>
<evidence type="ECO:0000256" key="1">
    <source>
        <dbReference type="ARBA" id="ARBA00004370"/>
    </source>
</evidence>
<evidence type="ECO:0000256" key="9">
    <source>
        <dbReference type="SAM" id="SignalP"/>
    </source>
</evidence>
<keyword evidence="6 8" id="KW-1133">Transmembrane helix</keyword>
<feature type="signal peptide" evidence="9">
    <location>
        <begin position="1"/>
        <end position="30"/>
    </location>
</feature>
<evidence type="ECO:0000313" key="13">
    <source>
        <dbReference type="Proteomes" id="UP000283530"/>
    </source>
</evidence>
<feature type="transmembrane region" description="Helical" evidence="8">
    <location>
        <begin position="279"/>
        <end position="297"/>
    </location>
</feature>
<dbReference type="OrthoDB" id="19261at2759"/>
<evidence type="ECO:0000256" key="6">
    <source>
        <dbReference type="ARBA" id="ARBA00022989"/>
    </source>
</evidence>
<sequence length="393" mass="43678">MRTDKSLLSFTIYAALAALFLLLRISIVNSQMDSCSLDVSSFLPAPFNDSSSLSCRSVWHTFDLRYSKSQGNVLTIVLSAEYTSGWVGMGFSKDGMMVGSSAMVGWMGKERAHIRQYYLRGQSPSDVVVNQGQLLGTNVPEVVVLNGAKIYLAFQVKFEAPITRQPLLFAFGASRPSHFRLTEHEDKTSILFDFAAGSSSASSYPVQLKRSHGILAIFGWGVLLPVGAIFARYFRQWDPLWYYLHLAIQFLGFLIVLSSLVAGVSLYDKIHANVLAHRGLGIFVFVLLILQVVAFFLRPDKDSKVRRYWNWYHTWVGRLALFLAAVNIVIGIRVGGAGNGWKAGYGFSLAVILITVIVLEVMLWIRGSKKPADPPAFQMHPPPPAFQMHPPPQ</sequence>
<dbReference type="STRING" id="337451.A0A443PR97"/>
<feature type="transmembrane region" description="Helical" evidence="8">
    <location>
        <begin position="213"/>
        <end position="234"/>
    </location>
</feature>
<evidence type="ECO:0000259" key="11">
    <source>
        <dbReference type="PROSITE" id="PS50939"/>
    </source>
</evidence>
<feature type="transmembrane region" description="Helical" evidence="8">
    <location>
        <begin position="246"/>
        <end position="267"/>
    </location>
</feature>
<dbReference type="SMART" id="SM00665">
    <property type="entry name" value="B561"/>
    <property type="match status" value="1"/>
</dbReference>
<feature type="domain" description="DOMON" evidence="10">
    <location>
        <begin position="60"/>
        <end position="172"/>
    </location>
</feature>
<evidence type="ECO:0000256" key="2">
    <source>
        <dbReference type="ARBA" id="ARBA00022448"/>
    </source>
</evidence>
<dbReference type="PANTHER" id="PTHR23130">
    <property type="entry name" value="CYTOCHROME B561 AND DOMON DOMAIN-CONTAINING PROTEIN"/>
    <property type="match status" value="1"/>
</dbReference>
<keyword evidence="2" id="KW-0813">Transport</keyword>
<feature type="domain" description="Cytochrome b561" evidence="11">
    <location>
        <begin position="175"/>
        <end position="368"/>
    </location>
</feature>
<dbReference type="Pfam" id="PF03188">
    <property type="entry name" value="Cytochrom_B561"/>
    <property type="match status" value="1"/>
</dbReference>
<organism evidence="12 13">
    <name type="scientific">Cinnamomum micranthum f. kanehirae</name>
    <dbReference type="NCBI Taxonomy" id="337451"/>
    <lineage>
        <taxon>Eukaryota</taxon>
        <taxon>Viridiplantae</taxon>
        <taxon>Streptophyta</taxon>
        <taxon>Embryophyta</taxon>
        <taxon>Tracheophyta</taxon>
        <taxon>Spermatophyta</taxon>
        <taxon>Magnoliopsida</taxon>
        <taxon>Magnoliidae</taxon>
        <taxon>Laurales</taxon>
        <taxon>Lauraceae</taxon>
        <taxon>Cinnamomum</taxon>
    </lineage>
</organism>
<evidence type="ECO:0000259" key="10">
    <source>
        <dbReference type="PROSITE" id="PS50836"/>
    </source>
</evidence>
<keyword evidence="13" id="KW-1185">Reference proteome</keyword>
<proteinExistence type="predicted"/>
<evidence type="ECO:0000256" key="5">
    <source>
        <dbReference type="ARBA" id="ARBA00022982"/>
    </source>
</evidence>
<evidence type="ECO:0000256" key="8">
    <source>
        <dbReference type="SAM" id="Phobius"/>
    </source>
</evidence>
<dbReference type="EMBL" id="QPKB01000010">
    <property type="protein sequence ID" value="RWR93286.1"/>
    <property type="molecule type" value="Genomic_DNA"/>
</dbReference>
<dbReference type="InterPro" id="IPR005018">
    <property type="entry name" value="DOMON_domain"/>
</dbReference>
<gene>
    <name evidence="12" type="ORF">CKAN_02252900</name>
</gene>
<dbReference type="Gene3D" id="1.20.120.1770">
    <property type="match status" value="1"/>
</dbReference>
<dbReference type="InterPro" id="IPR045266">
    <property type="entry name" value="DOH_DOMON"/>
</dbReference>
<evidence type="ECO:0000256" key="4">
    <source>
        <dbReference type="ARBA" id="ARBA00022729"/>
    </source>
</evidence>